<evidence type="ECO:0000313" key="3">
    <source>
        <dbReference type="Proteomes" id="UP000233417"/>
    </source>
</evidence>
<evidence type="ECO:0000313" key="2">
    <source>
        <dbReference type="EMBL" id="PKN02660.1"/>
    </source>
</evidence>
<comment type="caution">
    <text evidence="2">The sequence shown here is derived from an EMBL/GenBank/DDBJ whole genome shotgun (WGS) entry which is preliminary data.</text>
</comment>
<feature type="compositionally biased region" description="Polar residues" evidence="1">
    <location>
        <begin position="26"/>
        <end position="49"/>
    </location>
</feature>
<reference evidence="2 3" key="1">
    <citation type="journal article" date="2017" name="ISME J.">
        <title>Potential for microbial H2 and metal transformations associated with novel bacteria and archaea in deep terrestrial subsurface sediments.</title>
        <authorList>
            <person name="Hernsdorf A.W."/>
            <person name="Amano Y."/>
            <person name="Miyakawa K."/>
            <person name="Ise K."/>
            <person name="Suzuki Y."/>
            <person name="Anantharaman K."/>
            <person name="Probst A."/>
            <person name="Burstein D."/>
            <person name="Thomas B.C."/>
            <person name="Banfield J.F."/>
        </authorList>
    </citation>
    <scope>NUCLEOTIDE SEQUENCE [LARGE SCALE GENOMIC DNA]</scope>
    <source>
        <strain evidence="2">HGW-Dojkabacteria-1</strain>
    </source>
</reference>
<dbReference type="Proteomes" id="UP000233417">
    <property type="component" value="Unassembled WGS sequence"/>
</dbReference>
<name>A0A2N2F380_9BACT</name>
<accession>A0A2N2F380</accession>
<sequence length="69" mass="7506">MGDRKVTSETVKGSEVSGGPVRYDRSVTTNKDGSTHSTESVTTERSSGRFSWDTDKNGKVTKVHGNMNK</sequence>
<dbReference type="EMBL" id="PHAO01000001">
    <property type="protein sequence ID" value="PKN02660.1"/>
    <property type="molecule type" value="Genomic_DNA"/>
</dbReference>
<dbReference type="AlphaFoldDB" id="A0A2N2F380"/>
<organism evidence="2 3">
    <name type="scientific">Candidatus Dojkabacteria bacterium HGW-Dojkabacteria-1</name>
    <dbReference type="NCBI Taxonomy" id="2013761"/>
    <lineage>
        <taxon>Bacteria</taxon>
        <taxon>Candidatus Dojkabacteria</taxon>
    </lineage>
</organism>
<evidence type="ECO:0000256" key="1">
    <source>
        <dbReference type="SAM" id="MobiDB-lite"/>
    </source>
</evidence>
<proteinExistence type="predicted"/>
<gene>
    <name evidence="2" type="ORF">CVU76_01315</name>
</gene>
<feature type="region of interest" description="Disordered" evidence="1">
    <location>
        <begin position="1"/>
        <end position="69"/>
    </location>
</feature>
<protein>
    <submittedName>
        <fullName evidence="2">Uncharacterized protein</fullName>
    </submittedName>
</protein>